<sequence length="205" mass="22625">MPTSNVSSKKALRSALRQARRAIPPARAQAAAKAVAERVCRHKAWRRARHVAIYLSGDGELDTTPLIDAARQAGKTVYLPVIRPPRGRAGRRAAITRGVLVFRQQGTVLRRGALWVLEPVRGQTPVRPLAQIDLMVMPLVGFDGAGYRLGMGGGFYDRTLAGRGRFRRPYRMGVAHACQRVAALPHDPWDQRLDTCVTDIATVCW</sequence>
<dbReference type="GO" id="GO:0005524">
    <property type="term" value="F:ATP binding"/>
    <property type="evidence" value="ECO:0007669"/>
    <property type="project" value="UniProtKB-KW"/>
</dbReference>
<dbReference type="SUPFAM" id="SSF100950">
    <property type="entry name" value="NagB/RpiA/CoA transferase-like"/>
    <property type="match status" value="1"/>
</dbReference>
<gene>
    <name evidence="6" type="ORF">GH984_07040</name>
</gene>
<comment type="cofactor">
    <cofactor evidence="5">
        <name>Mg(2+)</name>
        <dbReference type="ChEBI" id="CHEBI:18420"/>
    </cofactor>
</comment>
<name>A0A6N7QPY0_9GAMM</name>
<dbReference type="NCBIfam" id="TIGR02727">
    <property type="entry name" value="MTHFS_bact"/>
    <property type="match status" value="1"/>
</dbReference>
<dbReference type="Gene3D" id="3.40.50.10420">
    <property type="entry name" value="NagB/RpiA/CoA transferase-like"/>
    <property type="match status" value="1"/>
</dbReference>
<protein>
    <recommendedName>
        <fullName evidence="5">5-formyltetrahydrofolate cyclo-ligase</fullName>
        <ecNumber evidence="5">6.3.3.2</ecNumber>
    </recommendedName>
</protein>
<feature type="binding site" evidence="4">
    <location>
        <position position="60"/>
    </location>
    <ligand>
        <name>substrate</name>
    </ligand>
</feature>
<dbReference type="Proteomes" id="UP000433788">
    <property type="component" value="Unassembled WGS sequence"/>
</dbReference>
<comment type="catalytic activity">
    <reaction evidence="5">
        <text>(6S)-5-formyl-5,6,7,8-tetrahydrofolate + ATP = (6R)-5,10-methenyltetrahydrofolate + ADP + phosphate</text>
        <dbReference type="Rhea" id="RHEA:10488"/>
        <dbReference type="ChEBI" id="CHEBI:30616"/>
        <dbReference type="ChEBI" id="CHEBI:43474"/>
        <dbReference type="ChEBI" id="CHEBI:57455"/>
        <dbReference type="ChEBI" id="CHEBI:57457"/>
        <dbReference type="ChEBI" id="CHEBI:456216"/>
        <dbReference type="EC" id="6.3.3.2"/>
    </reaction>
</comment>
<dbReference type="GO" id="GO:0046872">
    <property type="term" value="F:metal ion binding"/>
    <property type="evidence" value="ECO:0007669"/>
    <property type="project" value="UniProtKB-KW"/>
</dbReference>
<keyword evidence="6" id="KW-0436">Ligase</keyword>
<dbReference type="GO" id="GO:0030272">
    <property type="term" value="F:5-formyltetrahydrofolate cyclo-ligase activity"/>
    <property type="evidence" value="ECO:0007669"/>
    <property type="project" value="UniProtKB-EC"/>
</dbReference>
<keyword evidence="5" id="KW-0479">Metal-binding</keyword>
<evidence type="ECO:0000313" key="6">
    <source>
        <dbReference type="EMBL" id="MRH78461.1"/>
    </source>
</evidence>
<accession>A0A6N7QPY0</accession>
<comment type="similarity">
    <text evidence="1 5">Belongs to the 5-formyltetrahydrofolate cyclo-ligase family.</text>
</comment>
<dbReference type="EC" id="6.3.3.2" evidence="5"/>
<dbReference type="AlphaFoldDB" id="A0A6N7QPY0"/>
<dbReference type="PIRSF" id="PIRSF006806">
    <property type="entry name" value="FTHF_cligase"/>
    <property type="match status" value="1"/>
</dbReference>
<keyword evidence="2 4" id="KW-0547">Nucleotide-binding</keyword>
<proteinExistence type="inferred from homology"/>
<evidence type="ECO:0000313" key="7">
    <source>
        <dbReference type="Proteomes" id="UP000433788"/>
    </source>
</evidence>
<keyword evidence="5" id="KW-0460">Magnesium</keyword>
<dbReference type="GO" id="GO:0009396">
    <property type="term" value="P:folic acid-containing compound biosynthetic process"/>
    <property type="evidence" value="ECO:0007669"/>
    <property type="project" value="TreeGrafter"/>
</dbReference>
<dbReference type="InterPro" id="IPR002698">
    <property type="entry name" value="FTHF_cligase"/>
</dbReference>
<feature type="binding site" evidence="4">
    <location>
        <begin position="9"/>
        <end position="13"/>
    </location>
    <ligand>
        <name>ATP</name>
        <dbReference type="ChEBI" id="CHEBI:30616"/>
    </ligand>
</feature>
<comment type="caution">
    <text evidence="6">The sequence shown here is derived from an EMBL/GenBank/DDBJ whole genome shotgun (WGS) entry which is preliminary data.</text>
</comment>
<keyword evidence="3 4" id="KW-0067">ATP-binding</keyword>
<evidence type="ECO:0000256" key="2">
    <source>
        <dbReference type="ARBA" id="ARBA00022741"/>
    </source>
</evidence>
<reference evidence="6 7" key="1">
    <citation type="submission" date="2019-11" db="EMBL/GenBank/DDBJ databases">
        <authorList>
            <person name="Zhang X.Y."/>
        </authorList>
    </citation>
    <scope>NUCLEOTIDE SEQUENCE [LARGE SCALE GENOMIC DNA]</scope>
    <source>
        <strain evidence="6 7">C176</strain>
    </source>
</reference>
<keyword evidence="7" id="KW-1185">Reference proteome</keyword>
<feature type="binding site" evidence="4">
    <location>
        <begin position="148"/>
        <end position="156"/>
    </location>
    <ligand>
        <name>ATP</name>
        <dbReference type="ChEBI" id="CHEBI:30616"/>
    </ligand>
</feature>
<dbReference type="EMBL" id="WJPP01000003">
    <property type="protein sequence ID" value="MRH78461.1"/>
    <property type="molecule type" value="Genomic_DNA"/>
</dbReference>
<dbReference type="Pfam" id="PF01812">
    <property type="entry name" value="5-FTHF_cyc-lig"/>
    <property type="match status" value="1"/>
</dbReference>
<organism evidence="6 7">
    <name type="scientific">Spiribacter salilacus</name>
    <dbReference type="NCBI Taxonomy" id="2664894"/>
    <lineage>
        <taxon>Bacteria</taxon>
        <taxon>Pseudomonadati</taxon>
        <taxon>Pseudomonadota</taxon>
        <taxon>Gammaproteobacteria</taxon>
        <taxon>Chromatiales</taxon>
        <taxon>Ectothiorhodospiraceae</taxon>
        <taxon>Spiribacter</taxon>
    </lineage>
</organism>
<dbReference type="PANTHER" id="PTHR23407:SF1">
    <property type="entry name" value="5-FORMYLTETRAHYDROFOLATE CYCLO-LIGASE"/>
    <property type="match status" value="1"/>
</dbReference>
<dbReference type="GO" id="GO:0035999">
    <property type="term" value="P:tetrahydrofolate interconversion"/>
    <property type="evidence" value="ECO:0007669"/>
    <property type="project" value="TreeGrafter"/>
</dbReference>
<dbReference type="RefSeq" id="WP_153719496.1">
    <property type="nucleotide sequence ID" value="NZ_WJPP01000003.1"/>
</dbReference>
<evidence type="ECO:0000256" key="1">
    <source>
        <dbReference type="ARBA" id="ARBA00010638"/>
    </source>
</evidence>
<evidence type="ECO:0000256" key="5">
    <source>
        <dbReference type="RuleBase" id="RU361279"/>
    </source>
</evidence>
<feature type="binding site" evidence="4">
    <location>
        <position position="55"/>
    </location>
    <ligand>
        <name>substrate</name>
    </ligand>
</feature>
<evidence type="ECO:0000256" key="3">
    <source>
        <dbReference type="ARBA" id="ARBA00022840"/>
    </source>
</evidence>
<dbReference type="PANTHER" id="PTHR23407">
    <property type="entry name" value="ATPASE INHIBITOR/5-FORMYLTETRAHYDROFOLATE CYCLO-LIGASE"/>
    <property type="match status" value="1"/>
</dbReference>
<dbReference type="InterPro" id="IPR037171">
    <property type="entry name" value="NagB/RpiA_transferase-like"/>
</dbReference>
<dbReference type="InterPro" id="IPR024185">
    <property type="entry name" value="FTHF_cligase-like_sf"/>
</dbReference>
<evidence type="ECO:0000256" key="4">
    <source>
        <dbReference type="PIRSR" id="PIRSR006806-1"/>
    </source>
</evidence>